<name>A0A9W6PRG4_9ACTN</name>
<accession>A0A9W6PRG4</accession>
<dbReference type="Proteomes" id="UP001165143">
    <property type="component" value="Unassembled WGS sequence"/>
</dbReference>
<dbReference type="EMBL" id="BSRX01000093">
    <property type="protein sequence ID" value="GLW59566.1"/>
    <property type="molecule type" value="Genomic_DNA"/>
</dbReference>
<protein>
    <submittedName>
        <fullName evidence="1">Uncharacterized protein</fullName>
    </submittedName>
</protein>
<evidence type="ECO:0000313" key="1">
    <source>
        <dbReference type="EMBL" id="GLW59566.1"/>
    </source>
</evidence>
<gene>
    <name evidence="1" type="ORF">Kpho01_75760</name>
</gene>
<proteinExistence type="predicted"/>
<comment type="caution">
    <text evidence="1">The sequence shown here is derived from an EMBL/GenBank/DDBJ whole genome shotgun (WGS) entry which is preliminary data.</text>
</comment>
<organism evidence="1 2">
    <name type="scientific">Kitasatospora phosalacinea</name>
    <dbReference type="NCBI Taxonomy" id="2065"/>
    <lineage>
        <taxon>Bacteria</taxon>
        <taxon>Bacillati</taxon>
        <taxon>Actinomycetota</taxon>
        <taxon>Actinomycetes</taxon>
        <taxon>Kitasatosporales</taxon>
        <taxon>Streptomycetaceae</taxon>
        <taxon>Kitasatospora</taxon>
    </lineage>
</organism>
<sequence length="78" mass="8551">MRRAAPGPLGMFDRWVLTVFSDRCRTRAVSRAGRPSANGGEPGRAAGLTAGHCCWLRTAHRAAWVRSATSSFIRMFDT</sequence>
<dbReference type="AlphaFoldDB" id="A0A9W6PRG4"/>
<evidence type="ECO:0000313" key="2">
    <source>
        <dbReference type="Proteomes" id="UP001165143"/>
    </source>
</evidence>
<reference evidence="1" key="1">
    <citation type="submission" date="2023-02" db="EMBL/GenBank/DDBJ databases">
        <title>Kitasatospora phosalacinea NBRC 14362.</title>
        <authorList>
            <person name="Ichikawa N."/>
            <person name="Sato H."/>
            <person name="Tonouchi N."/>
        </authorList>
    </citation>
    <scope>NUCLEOTIDE SEQUENCE</scope>
    <source>
        <strain evidence="1">NBRC 14362</strain>
    </source>
</reference>